<evidence type="ECO:0000259" key="1">
    <source>
        <dbReference type="Pfam" id="PF00174"/>
    </source>
</evidence>
<sequence>MRDLSRRRLLTGSGSLIGAGLLGGCEAPALSRLASPYDWSNGLTFAVQRWLQRHQPLVREFGSDAISAVFPTINTTDPDNPDYQRSKALGFSDWKLPVSGLVARPAAFSLAELKAMPARTQITLHSCEQGWSAIGGWTGVPLAHLLTHVGLKPEARFVVVRSVDGWWDSYDLFDALHPQTILAYGMNGGALPVAHGAPVRLRVERQLGYKSLKYISAIEAVERVDGLGKGRGSMVAELGFPWYAGI</sequence>
<dbReference type="PANTHER" id="PTHR43032">
    <property type="entry name" value="PROTEIN-METHIONINE-SULFOXIDE REDUCTASE"/>
    <property type="match status" value="1"/>
</dbReference>
<dbReference type="RefSeq" id="WP_238279701.1">
    <property type="nucleotide sequence ID" value="NZ_BPQL01000065.1"/>
</dbReference>
<dbReference type="PANTHER" id="PTHR43032:SF2">
    <property type="entry name" value="BLL0505 PROTEIN"/>
    <property type="match status" value="1"/>
</dbReference>
<organism evidence="2 3">
    <name type="scientific">Methylobacterium goesingense</name>
    <dbReference type="NCBI Taxonomy" id="243690"/>
    <lineage>
        <taxon>Bacteria</taxon>
        <taxon>Pseudomonadati</taxon>
        <taxon>Pseudomonadota</taxon>
        <taxon>Alphaproteobacteria</taxon>
        <taxon>Hyphomicrobiales</taxon>
        <taxon>Methylobacteriaceae</taxon>
        <taxon>Methylobacterium</taxon>
    </lineage>
</organism>
<dbReference type="Gene3D" id="3.90.420.10">
    <property type="entry name" value="Oxidoreductase, molybdopterin-binding domain"/>
    <property type="match status" value="1"/>
</dbReference>
<evidence type="ECO:0000313" key="3">
    <source>
        <dbReference type="Proteomes" id="UP001549145"/>
    </source>
</evidence>
<protein>
    <submittedName>
        <fullName evidence="2">DMSO/TMAO reductase YedYZ molybdopterin-dependent catalytic subunit</fullName>
    </submittedName>
</protein>
<dbReference type="InterPro" id="IPR006311">
    <property type="entry name" value="TAT_signal"/>
</dbReference>
<dbReference type="SUPFAM" id="SSF56524">
    <property type="entry name" value="Oxidoreductase molybdopterin-binding domain"/>
    <property type="match status" value="1"/>
</dbReference>
<accession>A0ABV2L7S1</accession>
<name>A0ABV2L7S1_9HYPH</name>
<dbReference type="InterPro" id="IPR036374">
    <property type="entry name" value="OxRdtase_Mopterin-bd_sf"/>
</dbReference>
<comment type="caution">
    <text evidence="2">The sequence shown here is derived from an EMBL/GenBank/DDBJ whole genome shotgun (WGS) entry which is preliminary data.</text>
</comment>
<dbReference type="Proteomes" id="UP001549145">
    <property type="component" value="Unassembled WGS sequence"/>
</dbReference>
<evidence type="ECO:0000313" key="2">
    <source>
        <dbReference type="EMBL" id="MET3693876.1"/>
    </source>
</evidence>
<gene>
    <name evidence="2" type="ORF">ABID43_003430</name>
</gene>
<dbReference type="InterPro" id="IPR000572">
    <property type="entry name" value="OxRdtase_Mopterin-bd_dom"/>
</dbReference>
<dbReference type="PROSITE" id="PS51318">
    <property type="entry name" value="TAT"/>
    <property type="match status" value="1"/>
</dbReference>
<proteinExistence type="predicted"/>
<dbReference type="Pfam" id="PF00174">
    <property type="entry name" value="Oxidored_molyb"/>
    <property type="match status" value="1"/>
</dbReference>
<feature type="domain" description="Oxidoreductase molybdopterin-binding" evidence="1">
    <location>
        <begin position="92"/>
        <end position="223"/>
    </location>
</feature>
<reference evidence="2 3" key="1">
    <citation type="submission" date="2024-06" db="EMBL/GenBank/DDBJ databases">
        <title>Genomic Encyclopedia of Type Strains, Phase IV (KMG-IV): sequencing the most valuable type-strain genomes for metagenomic binning, comparative biology and taxonomic classification.</title>
        <authorList>
            <person name="Goeker M."/>
        </authorList>
    </citation>
    <scope>NUCLEOTIDE SEQUENCE [LARGE SCALE GENOMIC DNA]</scope>
    <source>
        <strain evidence="2 3">DSM 21331</strain>
    </source>
</reference>
<dbReference type="EMBL" id="JBEPMM010000010">
    <property type="protein sequence ID" value="MET3693876.1"/>
    <property type="molecule type" value="Genomic_DNA"/>
</dbReference>
<dbReference type="PROSITE" id="PS51257">
    <property type="entry name" value="PROKAR_LIPOPROTEIN"/>
    <property type="match status" value="1"/>
</dbReference>
<keyword evidence="3" id="KW-1185">Reference proteome</keyword>